<dbReference type="RefSeq" id="WP_090627116.1">
    <property type="nucleotide sequence ID" value="NZ_FOCP01000001.1"/>
</dbReference>
<protein>
    <recommendedName>
        <fullName evidence="3">LysM domain-containing protein</fullName>
    </recommendedName>
</protein>
<evidence type="ECO:0000313" key="1">
    <source>
        <dbReference type="EMBL" id="SEM71581.1"/>
    </source>
</evidence>
<organism evidence="1 2">
    <name type="scientific">Nitrosomonas marina</name>
    <dbReference type="NCBI Taxonomy" id="917"/>
    <lineage>
        <taxon>Bacteria</taxon>
        <taxon>Pseudomonadati</taxon>
        <taxon>Pseudomonadota</taxon>
        <taxon>Betaproteobacteria</taxon>
        <taxon>Nitrosomonadales</taxon>
        <taxon>Nitrosomonadaceae</taxon>
        <taxon>Nitrosomonas</taxon>
    </lineage>
</organism>
<proteinExistence type="predicted"/>
<name>A0A1H8ALQ2_9PROT</name>
<gene>
    <name evidence="1" type="ORF">SAMN05216325_101218</name>
</gene>
<dbReference type="STRING" id="917.SAMN05216326_11122"/>
<sequence>MLLKKSRYKNAGFFQPENDGDDVFPGVRAREIGPAAGMIEHEIQTGNRLDQLARHYYNDDRLWWRIVDANPAFLFAGDMLDETMQGSVLLIPRLKE</sequence>
<dbReference type="OrthoDB" id="9809850at2"/>
<accession>A0A1H8ALQ2</accession>
<reference evidence="1 2" key="1">
    <citation type="submission" date="2016-10" db="EMBL/GenBank/DDBJ databases">
        <authorList>
            <person name="de Groot N.N."/>
        </authorList>
    </citation>
    <scope>NUCLEOTIDE SEQUENCE [LARGE SCALE GENOMIC DNA]</scope>
    <source>
        <strain evidence="1 2">Nm22</strain>
    </source>
</reference>
<dbReference type="Proteomes" id="UP000199459">
    <property type="component" value="Unassembled WGS sequence"/>
</dbReference>
<dbReference type="AlphaFoldDB" id="A0A1H8ALQ2"/>
<evidence type="ECO:0000313" key="2">
    <source>
        <dbReference type="Proteomes" id="UP000199459"/>
    </source>
</evidence>
<dbReference type="EMBL" id="FOCP01000001">
    <property type="protein sequence ID" value="SEM71581.1"/>
    <property type="molecule type" value="Genomic_DNA"/>
</dbReference>
<evidence type="ECO:0008006" key="3">
    <source>
        <dbReference type="Google" id="ProtNLM"/>
    </source>
</evidence>